<keyword evidence="3" id="KW-1185">Reference proteome</keyword>
<accession>A0A8S4RUK8</accession>
<reference evidence="2" key="1">
    <citation type="submission" date="2022-03" db="EMBL/GenBank/DDBJ databases">
        <authorList>
            <person name="Lindestad O."/>
        </authorList>
    </citation>
    <scope>NUCLEOTIDE SEQUENCE</scope>
</reference>
<evidence type="ECO:0000256" key="1">
    <source>
        <dbReference type="SAM" id="MobiDB-lite"/>
    </source>
</evidence>
<name>A0A8S4RUK8_9NEOP</name>
<protein>
    <submittedName>
        <fullName evidence="2">Jg4113 protein</fullName>
    </submittedName>
</protein>
<evidence type="ECO:0000313" key="2">
    <source>
        <dbReference type="EMBL" id="CAH2241043.1"/>
    </source>
</evidence>
<dbReference type="AlphaFoldDB" id="A0A8S4RUK8"/>
<proteinExistence type="predicted"/>
<evidence type="ECO:0000313" key="3">
    <source>
        <dbReference type="Proteomes" id="UP000838756"/>
    </source>
</evidence>
<dbReference type="EMBL" id="CAKXAJ010025562">
    <property type="protein sequence ID" value="CAH2241043.1"/>
    <property type="molecule type" value="Genomic_DNA"/>
</dbReference>
<feature type="region of interest" description="Disordered" evidence="1">
    <location>
        <begin position="25"/>
        <end position="44"/>
    </location>
</feature>
<gene>
    <name evidence="2" type="primary">jg4113</name>
    <name evidence="2" type="ORF">PAEG_LOCUS17512</name>
</gene>
<feature type="compositionally biased region" description="Low complexity" evidence="1">
    <location>
        <begin position="25"/>
        <end position="35"/>
    </location>
</feature>
<dbReference type="Proteomes" id="UP000838756">
    <property type="component" value="Unassembled WGS sequence"/>
</dbReference>
<feature type="region of interest" description="Disordered" evidence="1">
    <location>
        <begin position="1"/>
        <end position="20"/>
    </location>
</feature>
<feature type="compositionally biased region" description="Low complexity" evidence="1">
    <location>
        <begin position="1"/>
        <end position="10"/>
    </location>
</feature>
<sequence length="116" mass="13191">MRLSAAGAARAHGRRRPTAVVTRTRATARTGWPPTGISWTGTAPPRTGRCRAALRPQHYTLKYIKVIRSQKKCESRHKKAGRCVTSKFICIKRTDYDRNRIWYNEKSSASQICSMK</sequence>
<organism evidence="2 3">
    <name type="scientific">Pararge aegeria aegeria</name>
    <dbReference type="NCBI Taxonomy" id="348720"/>
    <lineage>
        <taxon>Eukaryota</taxon>
        <taxon>Metazoa</taxon>
        <taxon>Ecdysozoa</taxon>
        <taxon>Arthropoda</taxon>
        <taxon>Hexapoda</taxon>
        <taxon>Insecta</taxon>
        <taxon>Pterygota</taxon>
        <taxon>Neoptera</taxon>
        <taxon>Endopterygota</taxon>
        <taxon>Lepidoptera</taxon>
        <taxon>Glossata</taxon>
        <taxon>Ditrysia</taxon>
        <taxon>Papilionoidea</taxon>
        <taxon>Nymphalidae</taxon>
        <taxon>Satyrinae</taxon>
        <taxon>Satyrini</taxon>
        <taxon>Parargina</taxon>
        <taxon>Pararge</taxon>
    </lineage>
</organism>
<comment type="caution">
    <text evidence="2">The sequence shown here is derived from an EMBL/GenBank/DDBJ whole genome shotgun (WGS) entry which is preliminary data.</text>
</comment>